<dbReference type="InterPro" id="IPR004868">
    <property type="entry name" value="DNA-dir_DNA_pol_B_mt/vir"/>
</dbReference>
<dbReference type="EC" id="2.7.7.7" evidence="2"/>
<accession>A0A443Q6Z0</accession>
<evidence type="ECO:0000256" key="2">
    <source>
        <dbReference type="ARBA" id="ARBA00012417"/>
    </source>
</evidence>
<dbReference type="PANTHER" id="PTHR33568">
    <property type="entry name" value="DNA POLYMERASE"/>
    <property type="match status" value="1"/>
</dbReference>
<dbReference type="Proteomes" id="UP000285301">
    <property type="component" value="Unassembled WGS sequence"/>
</dbReference>
<comment type="catalytic activity">
    <reaction evidence="8">
        <text>DNA(n) + a 2'-deoxyribonucleoside 5'-triphosphate = DNA(n+1) + diphosphate</text>
        <dbReference type="Rhea" id="RHEA:22508"/>
        <dbReference type="Rhea" id="RHEA-COMP:17339"/>
        <dbReference type="Rhea" id="RHEA-COMP:17340"/>
        <dbReference type="ChEBI" id="CHEBI:33019"/>
        <dbReference type="ChEBI" id="CHEBI:61560"/>
        <dbReference type="ChEBI" id="CHEBI:173112"/>
        <dbReference type="EC" id="2.7.7.7"/>
    </reaction>
</comment>
<evidence type="ECO:0000256" key="7">
    <source>
        <dbReference type="ARBA" id="ARBA00023125"/>
    </source>
</evidence>
<dbReference type="GO" id="GO:0003677">
    <property type="term" value="F:DNA binding"/>
    <property type="evidence" value="ECO:0007669"/>
    <property type="project" value="UniProtKB-KW"/>
</dbReference>
<dbReference type="GO" id="GO:0006260">
    <property type="term" value="P:DNA replication"/>
    <property type="evidence" value="ECO:0007669"/>
    <property type="project" value="UniProtKB-KW"/>
</dbReference>
<dbReference type="GO" id="GO:0003887">
    <property type="term" value="F:DNA-directed DNA polymerase activity"/>
    <property type="evidence" value="ECO:0007669"/>
    <property type="project" value="UniProtKB-KW"/>
</dbReference>
<evidence type="ECO:0000256" key="1">
    <source>
        <dbReference type="ARBA" id="ARBA00005755"/>
    </source>
</evidence>
<evidence type="ECO:0000313" key="11">
    <source>
        <dbReference type="Proteomes" id="UP000285301"/>
    </source>
</evidence>
<name>A0A443Q6Z0_9ACAR</name>
<evidence type="ECO:0000313" key="10">
    <source>
        <dbReference type="EMBL" id="RWR98783.1"/>
    </source>
</evidence>
<dbReference type="STRING" id="1965070.A0A443Q6Z0"/>
<evidence type="ECO:0000256" key="3">
    <source>
        <dbReference type="ARBA" id="ARBA00022679"/>
    </source>
</evidence>
<comment type="similarity">
    <text evidence="1">Belongs to the DNA polymerase type-B family.</text>
</comment>
<comment type="caution">
    <text evidence="10">The sequence shown here is derived from an EMBL/GenBank/DDBJ whole genome shotgun (WGS) entry which is preliminary data.</text>
</comment>
<dbReference type="PANTHER" id="PTHR33568:SF3">
    <property type="entry name" value="DNA-DIRECTED DNA POLYMERASE"/>
    <property type="match status" value="1"/>
</dbReference>
<dbReference type="AlphaFoldDB" id="A0A443Q6Z0"/>
<dbReference type="Gene3D" id="3.90.1600.10">
    <property type="entry name" value="Palm domain of DNA polymerase"/>
    <property type="match status" value="1"/>
</dbReference>
<evidence type="ECO:0000259" key="9">
    <source>
        <dbReference type="Pfam" id="PF03175"/>
    </source>
</evidence>
<keyword evidence="6" id="KW-0239">DNA-directed DNA polymerase</keyword>
<dbReference type="InterPro" id="IPR023211">
    <property type="entry name" value="DNA_pol_palm_dom_sf"/>
</dbReference>
<evidence type="ECO:0000256" key="4">
    <source>
        <dbReference type="ARBA" id="ARBA00022695"/>
    </source>
</evidence>
<keyword evidence="3" id="KW-0808">Transferase</keyword>
<reference evidence="10 11" key="1">
    <citation type="journal article" date="2018" name="Gigascience">
        <title>Genomes of trombidid mites reveal novel predicted allergens and laterally-transferred genes associated with secondary metabolism.</title>
        <authorList>
            <person name="Dong X."/>
            <person name="Chaisiri K."/>
            <person name="Xia D."/>
            <person name="Armstrong S.D."/>
            <person name="Fang Y."/>
            <person name="Donnelly M.J."/>
            <person name="Kadowaki T."/>
            <person name="McGarry J.W."/>
            <person name="Darby A.C."/>
            <person name="Makepeace B.L."/>
        </authorList>
    </citation>
    <scope>NUCLEOTIDE SEQUENCE [LARGE SCALE GENOMIC DNA]</scope>
    <source>
        <strain evidence="10">UoL-WK</strain>
    </source>
</reference>
<dbReference type="GO" id="GO:0000166">
    <property type="term" value="F:nucleotide binding"/>
    <property type="evidence" value="ECO:0007669"/>
    <property type="project" value="InterPro"/>
</dbReference>
<dbReference type="OrthoDB" id="6513969at2759"/>
<feature type="domain" description="DNA-directed DNA polymerase family B mitochondria/virus" evidence="9">
    <location>
        <begin position="86"/>
        <end position="195"/>
    </location>
</feature>
<dbReference type="InterPro" id="IPR043502">
    <property type="entry name" value="DNA/RNA_pol_sf"/>
</dbReference>
<dbReference type="EMBL" id="NCKU01018926">
    <property type="protein sequence ID" value="RWR98783.1"/>
    <property type="molecule type" value="Genomic_DNA"/>
</dbReference>
<evidence type="ECO:0000256" key="6">
    <source>
        <dbReference type="ARBA" id="ARBA00022932"/>
    </source>
</evidence>
<protein>
    <recommendedName>
        <fullName evidence="2">DNA-directed DNA polymerase</fullName>
        <ecNumber evidence="2">2.7.7.7</ecNumber>
    </recommendedName>
</protein>
<evidence type="ECO:0000256" key="8">
    <source>
        <dbReference type="ARBA" id="ARBA00049244"/>
    </source>
</evidence>
<keyword evidence="5" id="KW-0235">DNA replication</keyword>
<dbReference type="SUPFAM" id="SSF56672">
    <property type="entry name" value="DNA/RNA polymerases"/>
    <property type="match status" value="1"/>
</dbReference>
<keyword evidence="7" id="KW-0238">DNA-binding</keyword>
<feature type="non-terminal residue" evidence="10">
    <location>
        <position position="1"/>
    </location>
</feature>
<evidence type="ECO:0000256" key="5">
    <source>
        <dbReference type="ARBA" id="ARBA00022705"/>
    </source>
</evidence>
<dbReference type="Gene3D" id="1.10.287.690">
    <property type="entry name" value="Helix hairpin bin"/>
    <property type="match status" value="1"/>
</dbReference>
<keyword evidence="11" id="KW-1185">Reference proteome</keyword>
<gene>
    <name evidence="10" type="ORF">B4U79_01445</name>
</gene>
<keyword evidence="4" id="KW-0548">Nucleotidyltransferase</keyword>
<sequence length="407" mass="48012">IDCTHNIEERKLIGTWTTIEINLAKEKGYKILEVYEINHYSKRSTTMFKEYIRMWLKIKQESSGWPEWCRSEDDKTRYIDLYEERMGIKLDQEKIVKNQALRSTAKLMLNVLWGKLGQNPDKTQVELCNDFCPYWKLLTNENLRITSEIEINEKTMLVTYKYSDLNKKGPGNTSFANAALVTAHARIKLYKEIDKIEHDEPGRVLYFDTDSIIFWTRKISDQYKPLLGDYLGDMTDEIAGEYGSGAKITRFITGGPKNYGYTVRTQEGKIKTIMKIKGLRLNIGTLNILQFEKMIDAVKDYVLNGNTIEIRVPQFNIYSDKEQNVFSRKFQKIYRVVSEKRKIIKNSTLTEPYGYVEPKIERQKDRNIEQANNILRFREERRQLLVGRYEALLRQTLERNKRARKEN</sequence>
<organism evidence="10 11">
    <name type="scientific">Dinothrombium tinctorium</name>
    <dbReference type="NCBI Taxonomy" id="1965070"/>
    <lineage>
        <taxon>Eukaryota</taxon>
        <taxon>Metazoa</taxon>
        <taxon>Ecdysozoa</taxon>
        <taxon>Arthropoda</taxon>
        <taxon>Chelicerata</taxon>
        <taxon>Arachnida</taxon>
        <taxon>Acari</taxon>
        <taxon>Acariformes</taxon>
        <taxon>Trombidiformes</taxon>
        <taxon>Prostigmata</taxon>
        <taxon>Anystina</taxon>
        <taxon>Parasitengona</taxon>
        <taxon>Trombidioidea</taxon>
        <taxon>Trombidiidae</taxon>
        <taxon>Dinothrombium</taxon>
    </lineage>
</organism>
<proteinExistence type="inferred from homology"/>
<dbReference type="Pfam" id="PF03175">
    <property type="entry name" value="DNA_pol_B_2"/>
    <property type="match status" value="1"/>
</dbReference>